<feature type="domain" description="YqgF/RNase H-like" evidence="7">
    <location>
        <begin position="4"/>
        <end position="106"/>
    </location>
</feature>
<feature type="region of interest" description="Disordered" evidence="6">
    <location>
        <begin position="141"/>
        <end position="170"/>
    </location>
</feature>
<evidence type="ECO:0000256" key="2">
    <source>
        <dbReference type="ARBA" id="ARBA00022517"/>
    </source>
</evidence>
<keyword evidence="9" id="KW-1185">Reference proteome</keyword>
<dbReference type="CDD" id="cd16964">
    <property type="entry name" value="YqgF"/>
    <property type="match status" value="1"/>
</dbReference>
<dbReference type="InterPro" id="IPR037027">
    <property type="entry name" value="YqgF/RNaseH-like_dom_sf"/>
</dbReference>
<keyword evidence="4 5" id="KW-0378">Hydrolase</keyword>
<evidence type="ECO:0000313" key="9">
    <source>
        <dbReference type="Proteomes" id="UP000319516"/>
    </source>
</evidence>
<evidence type="ECO:0000256" key="3">
    <source>
        <dbReference type="ARBA" id="ARBA00022722"/>
    </source>
</evidence>
<sequence>MRRGVRLGVDVGQVRVGVAQSDPDGLLATPVATLDRDEDGGSDLDRIGDLVAESAVLEVVVGLPRSLSGEEGVAARRARDYAASLHRRLAPVAVTLFDERLTTVDAHRVLRSSGVSGREHRSRVDQAAAVLILQAALDAERTTGRPAGEPVGARKPRTKRSAARHEGTQP</sequence>
<comment type="function">
    <text evidence="5">Could be a nuclease involved in processing of the 5'-end of pre-16S rRNA.</text>
</comment>
<comment type="similarity">
    <text evidence="5">Belongs to the YqgF HJR family.</text>
</comment>
<dbReference type="GO" id="GO:0004518">
    <property type="term" value="F:nuclease activity"/>
    <property type="evidence" value="ECO:0007669"/>
    <property type="project" value="UniProtKB-KW"/>
</dbReference>
<comment type="caution">
    <text evidence="8">The sequence shown here is derived from an EMBL/GenBank/DDBJ whole genome shotgun (WGS) entry which is preliminary data.</text>
</comment>
<dbReference type="OrthoDB" id="9790539at2"/>
<evidence type="ECO:0000256" key="5">
    <source>
        <dbReference type="HAMAP-Rule" id="MF_00651"/>
    </source>
</evidence>
<keyword evidence="2 5" id="KW-0690">Ribosome biogenesis</keyword>
<dbReference type="EMBL" id="VFOP01000001">
    <property type="protein sequence ID" value="TQL51019.1"/>
    <property type="molecule type" value="Genomic_DNA"/>
</dbReference>
<dbReference type="NCBIfam" id="TIGR00250">
    <property type="entry name" value="RNAse_H_YqgF"/>
    <property type="match status" value="1"/>
</dbReference>
<dbReference type="GO" id="GO:0016788">
    <property type="term" value="F:hydrolase activity, acting on ester bonds"/>
    <property type="evidence" value="ECO:0007669"/>
    <property type="project" value="UniProtKB-UniRule"/>
</dbReference>
<dbReference type="InterPro" id="IPR012337">
    <property type="entry name" value="RNaseH-like_sf"/>
</dbReference>
<evidence type="ECO:0000256" key="1">
    <source>
        <dbReference type="ARBA" id="ARBA00022490"/>
    </source>
</evidence>
<keyword evidence="3 5" id="KW-0540">Nuclease</keyword>
<evidence type="ECO:0000256" key="6">
    <source>
        <dbReference type="SAM" id="MobiDB-lite"/>
    </source>
</evidence>
<reference evidence="8 9" key="1">
    <citation type="submission" date="2019-06" db="EMBL/GenBank/DDBJ databases">
        <title>Sequencing the genomes of 1000 actinobacteria strains.</title>
        <authorList>
            <person name="Klenk H.-P."/>
        </authorList>
    </citation>
    <scope>NUCLEOTIDE SEQUENCE [LARGE SCALE GENOMIC DNA]</scope>
    <source>
        <strain evidence="8 9">DSM 12335</strain>
    </source>
</reference>
<dbReference type="GO" id="GO:0000967">
    <property type="term" value="P:rRNA 5'-end processing"/>
    <property type="evidence" value="ECO:0007669"/>
    <property type="project" value="UniProtKB-UniRule"/>
</dbReference>
<name>A0A542YSE7_9MICO</name>
<dbReference type="SUPFAM" id="SSF53098">
    <property type="entry name" value="Ribonuclease H-like"/>
    <property type="match status" value="1"/>
</dbReference>
<evidence type="ECO:0000313" key="8">
    <source>
        <dbReference type="EMBL" id="TQL51019.1"/>
    </source>
</evidence>
<accession>A0A542YSE7</accession>
<dbReference type="HAMAP" id="MF_00651">
    <property type="entry name" value="Nuclease_YqgF"/>
    <property type="match status" value="1"/>
</dbReference>
<dbReference type="Gene3D" id="3.30.420.140">
    <property type="entry name" value="YqgF/RNase H-like domain"/>
    <property type="match status" value="1"/>
</dbReference>
<dbReference type="PANTHER" id="PTHR33317:SF4">
    <property type="entry name" value="POLYNUCLEOTIDYL TRANSFERASE, RIBONUCLEASE H-LIKE SUPERFAMILY PROTEIN"/>
    <property type="match status" value="1"/>
</dbReference>
<dbReference type="SMART" id="SM00732">
    <property type="entry name" value="YqgFc"/>
    <property type="match status" value="1"/>
</dbReference>
<evidence type="ECO:0000259" key="7">
    <source>
        <dbReference type="SMART" id="SM00732"/>
    </source>
</evidence>
<gene>
    <name evidence="8" type="ORF">FB467_2152</name>
</gene>
<protein>
    <recommendedName>
        <fullName evidence="5">Putative pre-16S rRNA nuclease</fullName>
        <ecNumber evidence="5">3.1.-.-</ecNumber>
    </recommendedName>
</protein>
<keyword evidence="1 5" id="KW-0963">Cytoplasm</keyword>
<dbReference type="EC" id="3.1.-.-" evidence="5"/>
<dbReference type="PANTHER" id="PTHR33317">
    <property type="entry name" value="POLYNUCLEOTIDYL TRANSFERASE, RIBONUCLEASE H-LIKE SUPERFAMILY PROTEIN"/>
    <property type="match status" value="1"/>
</dbReference>
<dbReference type="AlphaFoldDB" id="A0A542YSE7"/>
<organism evidence="8 9">
    <name type="scientific">Ornithinicoccus hortensis</name>
    <dbReference type="NCBI Taxonomy" id="82346"/>
    <lineage>
        <taxon>Bacteria</taxon>
        <taxon>Bacillati</taxon>
        <taxon>Actinomycetota</taxon>
        <taxon>Actinomycetes</taxon>
        <taxon>Micrococcales</taxon>
        <taxon>Intrasporangiaceae</taxon>
        <taxon>Ornithinicoccus</taxon>
    </lineage>
</organism>
<dbReference type="InterPro" id="IPR005227">
    <property type="entry name" value="YqgF"/>
</dbReference>
<dbReference type="Proteomes" id="UP000319516">
    <property type="component" value="Unassembled WGS sequence"/>
</dbReference>
<proteinExistence type="inferred from homology"/>
<dbReference type="Pfam" id="PF03652">
    <property type="entry name" value="RuvX"/>
    <property type="match status" value="1"/>
</dbReference>
<comment type="subcellular location">
    <subcellularLocation>
        <location evidence="5">Cytoplasm</location>
    </subcellularLocation>
</comment>
<dbReference type="GO" id="GO:0005829">
    <property type="term" value="C:cytosol"/>
    <property type="evidence" value="ECO:0007669"/>
    <property type="project" value="TreeGrafter"/>
</dbReference>
<dbReference type="InterPro" id="IPR006641">
    <property type="entry name" value="YqgF/RNaseH-like_dom"/>
</dbReference>
<evidence type="ECO:0000256" key="4">
    <source>
        <dbReference type="ARBA" id="ARBA00022801"/>
    </source>
</evidence>